<feature type="binding site" evidence="6">
    <location>
        <position position="211"/>
    </location>
    <ligand>
        <name>Zn(2+)</name>
        <dbReference type="ChEBI" id="CHEBI:29105"/>
    </ligand>
</feature>
<feature type="transmembrane region" description="Helical" evidence="7">
    <location>
        <begin position="173"/>
        <end position="192"/>
    </location>
</feature>
<proteinExistence type="inferred from homology"/>
<feature type="binding site" evidence="6">
    <location>
        <position position="65"/>
    </location>
    <ligand>
        <name>Zn(2+)</name>
        <dbReference type="ChEBI" id="CHEBI:29105"/>
    </ligand>
</feature>
<comment type="subcellular location">
    <subcellularLocation>
        <location evidence="1">Membrane</location>
        <topology evidence="1">Multi-pass membrane protein</topology>
    </subcellularLocation>
</comment>
<dbReference type="AlphaFoldDB" id="A0A6A6PL35"/>
<comment type="similarity">
    <text evidence="2">Belongs to the ADIPOR family.</text>
</comment>
<reference evidence="8" key="1">
    <citation type="journal article" date="2020" name="Stud. Mycol.">
        <title>101 Dothideomycetes genomes: a test case for predicting lifestyles and emergence of pathogens.</title>
        <authorList>
            <person name="Haridas S."/>
            <person name="Albert R."/>
            <person name="Binder M."/>
            <person name="Bloem J."/>
            <person name="Labutti K."/>
            <person name="Salamov A."/>
            <person name="Andreopoulos B."/>
            <person name="Baker S."/>
            <person name="Barry K."/>
            <person name="Bills G."/>
            <person name="Bluhm B."/>
            <person name="Cannon C."/>
            <person name="Castanera R."/>
            <person name="Culley D."/>
            <person name="Daum C."/>
            <person name="Ezra D."/>
            <person name="Gonzalez J."/>
            <person name="Henrissat B."/>
            <person name="Kuo A."/>
            <person name="Liang C."/>
            <person name="Lipzen A."/>
            <person name="Lutzoni F."/>
            <person name="Magnuson J."/>
            <person name="Mondo S."/>
            <person name="Nolan M."/>
            <person name="Ohm R."/>
            <person name="Pangilinan J."/>
            <person name="Park H.-J."/>
            <person name="Ramirez L."/>
            <person name="Alfaro M."/>
            <person name="Sun H."/>
            <person name="Tritt A."/>
            <person name="Yoshinaga Y."/>
            <person name="Zwiers L.-H."/>
            <person name="Turgeon B."/>
            <person name="Goodwin S."/>
            <person name="Spatafora J."/>
            <person name="Crous P."/>
            <person name="Grigoriev I."/>
        </authorList>
    </citation>
    <scope>NUCLEOTIDE SEQUENCE</scope>
    <source>
        <strain evidence="8">CBS 113389</strain>
    </source>
</reference>
<keyword evidence="5 7" id="KW-0472">Membrane</keyword>
<dbReference type="GO" id="GO:0016020">
    <property type="term" value="C:membrane"/>
    <property type="evidence" value="ECO:0007669"/>
    <property type="project" value="UniProtKB-SubCell"/>
</dbReference>
<evidence type="ECO:0000313" key="9">
    <source>
        <dbReference type="Proteomes" id="UP000799767"/>
    </source>
</evidence>
<name>A0A6A6PL35_9PEZI</name>
<keyword evidence="9" id="KW-1185">Reference proteome</keyword>
<evidence type="ECO:0000256" key="6">
    <source>
        <dbReference type="PIRSR" id="PIRSR604254-1"/>
    </source>
</evidence>
<accession>A0A6A6PL35</accession>
<dbReference type="OrthoDB" id="529367at2759"/>
<sequence>MLQWHDETVNIHTHTFGCALFAVFPLHFYTRLYSKVDGAQPIDKTMFFVYFFGVAVCFACSSSFHVISNLNPRVSKIANRLDYCGIVILMWSASIASIHFAFVCHPTLRSMHWFLVSASASGCIAFTLYPEFIGSRFRAYRTLMYSSLGLFGLVFMLHGIYLDGFAIQRERLALRWMILMAALNFIGAAFYATTFPECRYPYRSDFLGASHQLLHTFVVLAGIAHYKGLTDAFLAIRTKPLVC</sequence>
<dbReference type="GO" id="GO:0038023">
    <property type="term" value="F:signaling receptor activity"/>
    <property type="evidence" value="ECO:0007669"/>
    <property type="project" value="TreeGrafter"/>
</dbReference>
<feature type="transmembrane region" description="Helical" evidence="7">
    <location>
        <begin position="142"/>
        <end position="161"/>
    </location>
</feature>
<evidence type="ECO:0000256" key="1">
    <source>
        <dbReference type="ARBA" id="ARBA00004141"/>
    </source>
</evidence>
<evidence type="ECO:0000256" key="3">
    <source>
        <dbReference type="ARBA" id="ARBA00022692"/>
    </source>
</evidence>
<evidence type="ECO:0000256" key="5">
    <source>
        <dbReference type="ARBA" id="ARBA00023136"/>
    </source>
</evidence>
<evidence type="ECO:0000313" key="8">
    <source>
        <dbReference type="EMBL" id="KAF2480374.1"/>
    </source>
</evidence>
<feature type="binding site" evidence="6">
    <location>
        <position position="215"/>
    </location>
    <ligand>
        <name>Zn(2+)</name>
        <dbReference type="ChEBI" id="CHEBI:29105"/>
    </ligand>
</feature>
<feature type="transmembrane region" description="Helical" evidence="7">
    <location>
        <begin position="12"/>
        <end position="33"/>
    </location>
</feature>
<keyword evidence="4 7" id="KW-1133">Transmembrane helix</keyword>
<dbReference type="PANTHER" id="PTHR20855">
    <property type="entry name" value="ADIPOR/PROGESTIN RECEPTOR-RELATED"/>
    <property type="match status" value="1"/>
</dbReference>
<dbReference type="RefSeq" id="XP_033586944.1">
    <property type="nucleotide sequence ID" value="XM_033734276.1"/>
</dbReference>
<evidence type="ECO:0000256" key="7">
    <source>
        <dbReference type="SAM" id="Phobius"/>
    </source>
</evidence>
<organism evidence="8 9">
    <name type="scientific">Neohortaea acidophila</name>
    <dbReference type="NCBI Taxonomy" id="245834"/>
    <lineage>
        <taxon>Eukaryota</taxon>
        <taxon>Fungi</taxon>
        <taxon>Dikarya</taxon>
        <taxon>Ascomycota</taxon>
        <taxon>Pezizomycotina</taxon>
        <taxon>Dothideomycetes</taxon>
        <taxon>Dothideomycetidae</taxon>
        <taxon>Mycosphaerellales</taxon>
        <taxon>Teratosphaeriaceae</taxon>
        <taxon>Neohortaea</taxon>
    </lineage>
</organism>
<dbReference type="GO" id="GO:0046872">
    <property type="term" value="F:metal ion binding"/>
    <property type="evidence" value="ECO:0007669"/>
    <property type="project" value="UniProtKB-KW"/>
</dbReference>
<dbReference type="InterPro" id="IPR004254">
    <property type="entry name" value="AdipoR/HlyIII-related"/>
</dbReference>
<dbReference type="GeneID" id="54475278"/>
<keyword evidence="6" id="KW-0862">Zinc</keyword>
<dbReference type="Pfam" id="PF03006">
    <property type="entry name" value="HlyIII"/>
    <property type="match status" value="1"/>
</dbReference>
<protein>
    <submittedName>
        <fullName evidence="8">Hemolysin-III related-domain-containing protein</fullName>
    </submittedName>
</protein>
<keyword evidence="3 7" id="KW-0812">Transmembrane</keyword>
<evidence type="ECO:0000256" key="4">
    <source>
        <dbReference type="ARBA" id="ARBA00022989"/>
    </source>
</evidence>
<feature type="transmembrane region" description="Helical" evidence="7">
    <location>
        <begin position="212"/>
        <end position="229"/>
    </location>
</feature>
<dbReference type="GO" id="GO:0006882">
    <property type="term" value="P:intracellular zinc ion homeostasis"/>
    <property type="evidence" value="ECO:0007669"/>
    <property type="project" value="TreeGrafter"/>
</dbReference>
<gene>
    <name evidence="8" type="ORF">BDY17DRAFT_301635</name>
</gene>
<keyword evidence="6" id="KW-0479">Metal-binding</keyword>
<dbReference type="PANTHER" id="PTHR20855:SF52">
    <property type="entry name" value="ADIPONECTIN RECEPTOR PROTEIN"/>
    <property type="match status" value="1"/>
</dbReference>
<evidence type="ECO:0000256" key="2">
    <source>
        <dbReference type="ARBA" id="ARBA00007018"/>
    </source>
</evidence>
<feature type="transmembrane region" description="Helical" evidence="7">
    <location>
        <begin position="86"/>
        <end position="104"/>
    </location>
</feature>
<dbReference type="Proteomes" id="UP000799767">
    <property type="component" value="Unassembled WGS sequence"/>
</dbReference>
<dbReference type="EMBL" id="MU001639">
    <property type="protein sequence ID" value="KAF2480374.1"/>
    <property type="molecule type" value="Genomic_DNA"/>
</dbReference>
<feature type="transmembrane region" description="Helical" evidence="7">
    <location>
        <begin position="111"/>
        <end position="130"/>
    </location>
</feature>
<feature type="transmembrane region" description="Helical" evidence="7">
    <location>
        <begin position="45"/>
        <end position="66"/>
    </location>
</feature>